<sequence length="625" mass="69916">MRLTRSSKAKKKGGKYQARSAVEDAKRREALNETLREKVELERRALHVVERLLDSNVTEDFLIDCARLITPASYRDAVEERSIVKLCGYPICPNKLTEVPTQQYKISTRTNKVYDITERKCFCSNSCYKASKFFEVQISKSPLWLRKEERPADVKLMRKEDGGSSGQEVQLTDRAVSAGEVENPVTEPVIHLGDLASESSSSDEEQDFVSSVLAGQRAQNRVHWGELPKRHGRSEKDQSHQGDMKDAQASCLRPEKESGGPSQSYSTPHGDSCIYSALQSKVTPKECVVEQARELLDQCALSDSCTSAVTPQVPVTGALQKLSDVNTDARNTPDSGLNICQVGMSRRGAAQLRSLCKNHTRAKAEPPSVKQDLLKYLRYTLKEWRTEETMRFLYGPDYTSQTEATPPNEEEEEELDEDDLEDVEEEMGKVEPKQCGGCRARPNATAPDYSTLQEEAELLNLRVQEFYKGVCALPEEVEPDAVEEDKDTEDGDKGLALPLVDSHAQRVIQKRIVVEKLTRSLSGIVGTLHLTMSEIINDINNLVRTFRFTSVNIIHKPPEWTLIVVVLLSVLTEVSPLLRESMAKPSSVEYMSSLMKALGLTDQDLQNLVLLFKPNGQLPSAHLDM</sequence>
<dbReference type="EC" id="3.1.3.16" evidence="13"/>
<keyword evidence="7 13" id="KW-0904">Protein phosphatase</keyword>
<comment type="catalytic activity">
    <reaction evidence="10 13">
        <text>O-phospho-L-seryl-[protein] + H2O = L-seryl-[protein] + phosphate</text>
        <dbReference type="Rhea" id="RHEA:20629"/>
        <dbReference type="Rhea" id="RHEA-COMP:9863"/>
        <dbReference type="Rhea" id="RHEA-COMP:11604"/>
        <dbReference type="ChEBI" id="CHEBI:15377"/>
        <dbReference type="ChEBI" id="CHEBI:29999"/>
        <dbReference type="ChEBI" id="CHEBI:43474"/>
        <dbReference type="ChEBI" id="CHEBI:83421"/>
        <dbReference type="EC" id="3.1.3.16"/>
    </reaction>
</comment>
<keyword evidence="17" id="KW-1185">Reference proteome</keyword>
<dbReference type="PANTHER" id="PTHR14732:SF0">
    <property type="entry name" value="RNA POLYMERASE II SUBUNIT B1 CTD PHOSPHATASE RPAP2-RELATED"/>
    <property type="match status" value="1"/>
</dbReference>
<dbReference type="STRING" id="8005.ENSEEEP00000023620"/>
<evidence type="ECO:0000256" key="12">
    <source>
        <dbReference type="PROSITE-ProRule" id="PRU00812"/>
    </source>
</evidence>
<dbReference type="Ensembl" id="ENSEEET00000023887.2">
    <property type="protein sequence ID" value="ENSEEEP00000023620.2"/>
    <property type="gene ID" value="ENSEEEG00000011444.2"/>
</dbReference>
<keyword evidence="3 13" id="KW-0479">Metal-binding</keyword>
<reference evidence="17" key="2">
    <citation type="journal article" date="2017" name="Sci. Adv.">
        <title>A tail of two voltages: Proteomic comparison of the three electric organs of the electric eel.</title>
        <authorList>
            <person name="Traeger L.L."/>
            <person name="Sabat G."/>
            <person name="Barrett-Wilt G.A."/>
            <person name="Wells G.B."/>
            <person name="Sussman M.R."/>
        </authorList>
    </citation>
    <scope>NUCLEOTIDE SEQUENCE [LARGE SCALE GENOMIC DNA]</scope>
</reference>
<dbReference type="Gene3D" id="1.25.40.820">
    <property type="match status" value="1"/>
</dbReference>
<evidence type="ECO:0000256" key="6">
    <source>
        <dbReference type="ARBA" id="ARBA00022833"/>
    </source>
</evidence>
<evidence type="ECO:0000256" key="3">
    <source>
        <dbReference type="ARBA" id="ARBA00022723"/>
    </source>
</evidence>
<evidence type="ECO:0000256" key="4">
    <source>
        <dbReference type="ARBA" id="ARBA00022771"/>
    </source>
</evidence>
<name>A0A4W4FI49_ELEEL</name>
<dbReference type="GO" id="GO:0005737">
    <property type="term" value="C:cytoplasm"/>
    <property type="evidence" value="ECO:0007669"/>
    <property type="project" value="TreeGrafter"/>
</dbReference>
<keyword evidence="6 13" id="KW-0862">Zinc</keyword>
<comment type="similarity">
    <text evidence="2 12 13">Belongs to the RPAP2 family.</text>
</comment>
<evidence type="ECO:0000256" key="2">
    <source>
        <dbReference type="ARBA" id="ARBA00005676"/>
    </source>
</evidence>
<proteinExistence type="inferred from homology"/>
<dbReference type="PROSITE" id="PS51479">
    <property type="entry name" value="ZF_RTR1"/>
    <property type="match status" value="1"/>
</dbReference>
<evidence type="ECO:0000259" key="15">
    <source>
        <dbReference type="PROSITE" id="PS51479"/>
    </source>
</evidence>
<dbReference type="PANTHER" id="PTHR14732">
    <property type="entry name" value="RNA POLYMERASE II SUBUNIT B1 CTD PHOSPHATASE RPAP2-RELATED"/>
    <property type="match status" value="1"/>
</dbReference>
<reference evidence="16" key="4">
    <citation type="submission" date="2025-08" db="UniProtKB">
        <authorList>
            <consortium name="Ensembl"/>
        </authorList>
    </citation>
    <scope>IDENTIFICATION</scope>
</reference>
<evidence type="ECO:0000313" key="16">
    <source>
        <dbReference type="Ensembl" id="ENSEEEP00000023620.2"/>
    </source>
</evidence>
<feature type="compositionally biased region" description="Basic and acidic residues" evidence="14">
    <location>
        <begin position="223"/>
        <end position="246"/>
    </location>
</feature>
<reference evidence="16" key="5">
    <citation type="submission" date="2025-09" db="UniProtKB">
        <authorList>
            <consortium name="Ensembl"/>
        </authorList>
    </citation>
    <scope>IDENTIFICATION</scope>
</reference>
<evidence type="ECO:0000256" key="5">
    <source>
        <dbReference type="ARBA" id="ARBA00022801"/>
    </source>
</evidence>
<evidence type="ECO:0000256" key="11">
    <source>
        <dbReference type="ARBA" id="ARBA00048336"/>
    </source>
</evidence>
<evidence type="ECO:0000313" key="17">
    <source>
        <dbReference type="Proteomes" id="UP000314983"/>
    </source>
</evidence>
<dbReference type="InterPro" id="IPR007308">
    <property type="entry name" value="Rtr1/RPAP2_dom"/>
</dbReference>
<dbReference type="InterPro" id="IPR039693">
    <property type="entry name" value="Rtr1/RPAP2"/>
</dbReference>
<keyword evidence="5 13" id="KW-0378">Hydrolase</keyword>
<dbReference type="Pfam" id="PF04181">
    <property type="entry name" value="RPAP2_Rtr1"/>
    <property type="match status" value="1"/>
</dbReference>
<dbReference type="GO" id="GO:0008270">
    <property type="term" value="F:zinc ion binding"/>
    <property type="evidence" value="ECO:0007669"/>
    <property type="project" value="UniProtKB-KW"/>
</dbReference>
<accession>A0A4W4FI49</accession>
<dbReference type="GO" id="GO:0005634">
    <property type="term" value="C:nucleus"/>
    <property type="evidence" value="ECO:0007669"/>
    <property type="project" value="UniProtKB-SubCell"/>
</dbReference>
<evidence type="ECO:0000256" key="8">
    <source>
        <dbReference type="ARBA" id="ARBA00023242"/>
    </source>
</evidence>
<dbReference type="AlphaFoldDB" id="A0A4W4FI49"/>
<reference evidence="17" key="1">
    <citation type="journal article" date="2014" name="Science">
        <title>Nonhuman genetics. Genomic basis for the convergent evolution of electric organs.</title>
        <authorList>
            <person name="Gallant J.R."/>
            <person name="Traeger L.L."/>
            <person name="Volkening J.D."/>
            <person name="Moffett H."/>
            <person name="Chen P.H."/>
            <person name="Novina C.D."/>
            <person name="Phillips G.N.Jr."/>
            <person name="Anand R."/>
            <person name="Wells G.B."/>
            <person name="Pinch M."/>
            <person name="Guth R."/>
            <person name="Unguez G.A."/>
            <person name="Albert J.S."/>
            <person name="Zakon H.H."/>
            <person name="Samanta M.P."/>
            <person name="Sussman M.R."/>
        </authorList>
    </citation>
    <scope>NUCLEOTIDE SEQUENCE [LARGE SCALE GENOMIC DNA]</scope>
</reference>
<dbReference type="GeneTree" id="ENSGT00390000017965"/>
<dbReference type="GO" id="GO:0008420">
    <property type="term" value="F:RNA polymerase II CTD heptapeptide repeat phosphatase activity"/>
    <property type="evidence" value="ECO:0007669"/>
    <property type="project" value="UniProtKB-UniRule"/>
</dbReference>
<reference evidence="16" key="3">
    <citation type="submission" date="2020-05" db="EMBL/GenBank/DDBJ databases">
        <title>Electrophorus electricus (electric eel) genome, fEleEle1, primary haplotype.</title>
        <authorList>
            <person name="Myers G."/>
            <person name="Meyer A."/>
            <person name="Fedrigo O."/>
            <person name="Formenti G."/>
            <person name="Rhie A."/>
            <person name="Tracey A."/>
            <person name="Sims Y."/>
            <person name="Jarvis E.D."/>
        </authorList>
    </citation>
    <scope>NUCLEOTIDE SEQUENCE [LARGE SCALE GENOMIC DNA]</scope>
</reference>
<dbReference type="InterPro" id="IPR038534">
    <property type="entry name" value="Rtr1/RPAP2_sf"/>
</dbReference>
<evidence type="ECO:0000256" key="14">
    <source>
        <dbReference type="SAM" id="MobiDB-lite"/>
    </source>
</evidence>
<keyword evidence="4 13" id="KW-0863">Zinc-finger</keyword>
<feature type="domain" description="RTR1-type" evidence="15">
    <location>
        <begin position="64"/>
        <end position="147"/>
    </location>
</feature>
<feature type="region of interest" description="Disordered" evidence="14">
    <location>
        <begin position="396"/>
        <end position="422"/>
    </location>
</feature>
<evidence type="ECO:0000256" key="10">
    <source>
        <dbReference type="ARBA" id="ARBA00047761"/>
    </source>
</evidence>
<dbReference type="GO" id="GO:0043175">
    <property type="term" value="F:RNA polymerase core enzyme binding"/>
    <property type="evidence" value="ECO:0007669"/>
    <property type="project" value="UniProtKB-UniRule"/>
</dbReference>
<dbReference type="Proteomes" id="UP000314983">
    <property type="component" value="Chromosome 7"/>
</dbReference>
<comment type="catalytic activity">
    <reaction evidence="11 13">
        <text>O-phospho-L-threonyl-[protein] + H2O = L-threonyl-[protein] + phosphate</text>
        <dbReference type="Rhea" id="RHEA:47004"/>
        <dbReference type="Rhea" id="RHEA-COMP:11060"/>
        <dbReference type="Rhea" id="RHEA-COMP:11605"/>
        <dbReference type="ChEBI" id="CHEBI:15377"/>
        <dbReference type="ChEBI" id="CHEBI:30013"/>
        <dbReference type="ChEBI" id="CHEBI:43474"/>
        <dbReference type="ChEBI" id="CHEBI:61977"/>
        <dbReference type="EC" id="3.1.3.16"/>
    </reaction>
</comment>
<organism evidence="16 17">
    <name type="scientific">Electrophorus electricus</name>
    <name type="common">Electric eel</name>
    <name type="synonym">Gymnotus electricus</name>
    <dbReference type="NCBI Taxonomy" id="8005"/>
    <lineage>
        <taxon>Eukaryota</taxon>
        <taxon>Metazoa</taxon>
        <taxon>Chordata</taxon>
        <taxon>Craniata</taxon>
        <taxon>Vertebrata</taxon>
        <taxon>Euteleostomi</taxon>
        <taxon>Actinopterygii</taxon>
        <taxon>Neopterygii</taxon>
        <taxon>Teleostei</taxon>
        <taxon>Ostariophysi</taxon>
        <taxon>Gymnotiformes</taxon>
        <taxon>Gymnotoidei</taxon>
        <taxon>Gymnotidae</taxon>
        <taxon>Electrophorus</taxon>
    </lineage>
</organism>
<comment type="function">
    <text evidence="9">Protein phosphatase that displays CTD phosphatase activity and regulates transcription of snRNA genes. Recognizes and binds phosphorylated 'Ser-7' of the C-terminal heptapeptide repeat domain (CTD) of the largest RNA polymerase II subunit POLR2A, and mediates dephosphorylation of 'Ser-5' of the CTD, thereby promoting transcription of snRNA genes. Downstream of EIF2AK3/PERK, dephosphorylates ERN1, a sensor for the endoplasmic reticulum unfolded protein response (UPR), to abort failed ER-stress adaptation and trigger apoptosis.</text>
</comment>
<evidence type="ECO:0000256" key="1">
    <source>
        <dbReference type="ARBA" id="ARBA00004123"/>
    </source>
</evidence>
<feature type="region of interest" description="Disordered" evidence="14">
    <location>
        <begin position="1"/>
        <end position="23"/>
    </location>
</feature>
<evidence type="ECO:0000256" key="9">
    <source>
        <dbReference type="ARBA" id="ARBA00045547"/>
    </source>
</evidence>
<evidence type="ECO:0000256" key="13">
    <source>
        <dbReference type="RuleBase" id="RU367080"/>
    </source>
</evidence>
<keyword evidence="8 13" id="KW-0539">Nucleus</keyword>
<feature type="region of interest" description="Disordered" evidence="14">
    <location>
        <begin position="158"/>
        <end position="186"/>
    </location>
</feature>
<feature type="compositionally biased region" description="Basic residues" evidence="14">
    <location>
        <begin position="1"/>
        <end position="14"/>
    </location>
</feature>
<evidence type="ECO:0000256" key="7">
    <source>
        <dbReference type="ARBA" id="ARBA00022912"/>
    </source>
</evidence>
<gene>
    <name evidence="16" type="primary">RPAP2</name>
</gene>
<dbReference type="OMA" id="WCTDETL"/>
<comment type="subcellular location">
    <subcellularLocation>
        <location evidence="1 13">Nucleus</location>
    </subcellularLocation>
</comment>
<feature type="compositionally biased region" description="Acidic residues" evidence="14">
    <location>
        <begin position="408"/>
        <end position="422"/>
    </location>
</feature>
<comment type="subunit">
    <text evidence="13">Associates with the RNA polymerase II complex.</text>
</comment>
<protein>
    <recommendedName>
        <fullName evidence="13">RNA polymerase II subunit B1 CTD phosphatase RPAP2 homolog</fullName>
        <ecNumber evidence="13">3.1.3.16</ecNumber>
    </recommendedName>
</protein>
<feature type="region of interest" description="Disordered" evidence="14">
    <location>
        <begin position="220"/>
        <end position="268"/>
    </location>
</feature>